<proteinExistence type="predicted"/>
<dbReference type="EMBL" id="RCMK01001353">
    <property type="protein sequence ID" value="KAG2896149.1"/>
    <property type="molecule type" value="Genomic_DNA"/>
</dbReference>
<feature type="transmembrane region" description="Helical" evidence="1">
    <location>
        <begin position="12"/>
        <end position="34"/>
    </location>
</feature>
<keyword evidence="1" id="KW-1133">Transmembrane helix</keyword>
<keyword evidence="1" id="KW-0472">Membrane</keyword>
<dbReference type="AlphaFoldDB" id="A0A8T1BAE4"/>
<reference evidence="2" key="1">
    <citation type="submission" date="2018-10" db="EMBL/GenBank/DDBJ databases">
        <title>Effector identification in a new, highly contiguous assembly of the strawberry crown rot pathogen Phytophthora cactorum.</title>
        <authorList>
            <person name="Armitage A.D."/>
            <person name="Nellist C.F."/>
            <person name="Bates H."/>
            <person name="Vickerstaff R.J."/>
            <person name="Harrison R.J."/>
        </authorList>
    </citation>
    <scope>NUCLEOTIDE SEQUENCE</scope>
    <source>
        <strain evidence="2">4040</strain>
    </source>
</reference>
<gene>
    <name evidence="2" type="ORF">PC117_g23073</name>
</gene>
<comment type="caution">
    <text evidence="2">The sequence shown here is derived from an EMBL/GenBank/DDBJ whole genome shotgun (WGS) entry which is preliminary data.</text>
</comment>
<evidence type="ECO:0000313" key="3">
    <source>
        <dbReference type="Proteomes" id="UP000736787"/>
    </source>
</evidence>
<keyword evidence="1" id="KW-0812">Transmembrane</keyword>
<evidence type="ECO:0000256" key="1">
    <source>
        <dbReference type="SAM" id="Phobius"/>
    </source>
</evidence>
<sequence>MNVLGSVFGSSGYAIPIALKGIPSSIFTGSSISLRRYRRLCSRSRCQVYVASSTFDHVLAVEALSGRMRLLF</sequence>
<accession>A0A8T1BAE4</accession>
<evidence type="ECO:0000313" key="2">
    <source>
        <dbReference type="EMBL" id="KAG2896149.1"/>
    </source>
</evidence>
<protein>
    <submittedName>
        <fullName evidence="2">Uncharacterized protein</fullName>
    </submittedName>
</protein>
<dbReference type="Proteomes" id="UP000736787">
    <property type="component" value="Unassembled WGS sequence"/>
</dbReference>
<name>A0A8T1BAE4_9STRA</name>
<organism evidence="2 3">
    <name type="scientific">Phytophthora cactorum</name>
    <dbReference type="NCBI Taxonomy" id="29920"/>
    <lineage>
        <taxon>Eukaryota</taxon>
        <taxon>Sar</taxon>
        <taxon>Stramenopiles</taxon>
        <taxon>Oomycota</taxon>
        <taxon>Peronosporomycetes</taxon>
        <taxon>Peronosporales</taxon>
        <taxon>Peronosporaceae</taxon>
        <taxon>Phytophthora</taxon>
    </lineage>
</organism>